<evidence type="ECO:0000313" key="5">
    <source>
        <dbReference type="Proteomes" id="UP000195402"/>
    </source>
</evidence>
<dbReference type="InterPro" id="IPR032867">
    <property type="entry name" value="DYW_dom"/>
</dbReference>
<evidence type="ECO:0000256" key="1">
    <source>
        <dbReference type="ARBA" id="ARBA00022737"/>
    </source>
</evidence>
<dbReference type="Pfam" id="PF20431">
    <property type="entry name" value="E_motif"/>
    <property type="match status" value="1"/>
</dbReference>
<dbReference type="FunFam" id="1.25.40.10:FF:000031">
    <property type="entry name" value="Pentatricopeptide repeat-containing protein mitochondrial"/>
    <property type="match status" value="1"/>
</dbReference>
<dbReference type="NCBIfam" id="TIGR00756">
    <property type="entry name" value="PPR"/>
    <property type="match status" value="4"/>
</dbReference>
<dbReference type="InParanoid" id="A0A200Q5C6"/>
<evidence type="ECO:0000256" key="2">
    <source>
        <dbReference type="PROSITE-ProRule" id="PRU00708"/>
    </source>
</evidence>
<proteinExistence type="predicted"/>
<dbReference type="FunCoup" id="A0A200Q5C6">
    <property type="interactions" value="775"/>
</dbReference>
<dbReference type="InterPro" id="IPR011990">
    <property type="entry name" value="TPR-like_helical_dom_sf"/>
</dbReference>
<dbReference type="GO" id="GO:0003723">
    <property type="term" value="F:RNA binding"/>
    <property type="evidence" value="ECO:0007669"/>
    <property type="project" value="InterPro"/>
</dbReference>
<dbReference type="Pfam" id="PF14432">
    <property type="entry name" value="DYW_deaminase"/>
    <property type="match status" value="1"/>
</dbReference>
<dbReference type="PANTHER" id="PTHR47926:SF495">
    <property type="entry name" value="DYW DOMAIN-CONTAINING PROTEIN"/>
    <property type="match status" value="1"/>
</dbReference>
<reference evidence="4 5" key="1">
    <citation type="journal article" date="2017" name="Mol. Plant">
        <title>The Genome of Medicinal Plant Macleaya cordata Provides New Insights into Benzylisoquinoline Alkaloids Metabolism.</title>
        <authorList>
            <person name="Liu X."/>
            <person name="Liu Y."/>
            <person name="Huang P."/>
            <person name="Ma Y."/>
            <person name="Qing Z."/>
            <person name="Tang Q."/>
            <person name="Cao H."/>
            <person name="Cheng P."/>
            <person name="Zheng Y."/>
            <person name="Yuan Z."/>
            <person name="Zhou Y."/>
            <person name="Liu J."/>
            <person name="Tang Z."/>
            <person name="Zhuo Y."/>
            <person name="Zhang Y."/>
            <person name="Yu L."/>
            <person name="Huang J."/>
            <person name="Yang P."/>
            <person name="Peng Q."/>
            <person name="Zhang J."/>
            <person name="Jiang W."/>
            <person name="Zhang Z."/>
            <person name="Lin K."/>
            <person name="Ro D.K."/>
            <person name="Chen X."/>
            <person name="Xiong X."/>
            <person name="Shang Y."/>
            <person name="Huang S."/>
            <person name="Zeng J."/>
        </authorList>
    </citation>
    <scope>NUCLEOTIDE SEQUENCE [LARGE SCALE GENOMIC DNA]</scope>
    <source>
        <strain evidence="5">cv. BLH2017</strain>
        <tissue evidence="4">Root</tissue>
    </source>
</reference>
<sequence length="614" mass="68958">MHFSTQHHHLLHQLKSCAKSFTPFYGKQLHALIIKTGFQQCPPLPNTLIHMYGKCNLLQDALNLFDHLPQRDLISWASILSAHNQSNLPDKTLSLFSNFLSLDHLLPDNYIFATLIKACSSLTSLKQGKQVHARFISSPFYDDDVIKSSLVDFYSKCGLPDDARRVFDSIHEKNSVSWTAMISGYARSNRNFEAAELLRAMPVQDLFSWTALISGIVQTGDGIDGLKLFLEMRREGIGIEDPFVLSSIVGASANLAVLDLGKQIHCLVIVLGYEYSVFVGNALIDMYAKCSDILAAKEIFDQMPKKDVVSWTSIIVGEAQHGKAEEALALFDEMVAKGLKPNEVTFVGLIYACSHGGLLEKGRKLFNSMIEDYRIKPSLQHYTCLLDLLGRSGRLVEADNVIKMMPFEPDEPTWAALLSACKLHRNTEMGIKIANHLLSLKIEDPSIYILLSNTYASAGMWEEVSKVRKVMAVKEVRKEPGYSWVNLGKESEVFYAGEASNNMKDEILGLLKDLNMEMKKRGYVPDTSFVLHDMEKQEKEEQLFLHSERLAVAYGLLKAIPGSTIRVVKNLRVCGDCHTVLKLISSITVREIVVRDATRFHHFKDGRCSCGDFW</sequence>
<dbReference type="InterPro" id="IPR002885">
    <property type="entry name" value="PPR_rpt"/>
</dbReference>
<dbReference type="EMBL" id="MVGT01003030">
    <property type="protein sequence ID" value="OVA05700.1"/>
    <property type="molecule type" value="Genomic_DNA"/>
</dbReference>
<dbReference type="Pfam" id="PF01535">
    <property type="entry name" value="PPR"/>
    <property type="match status" value="5"/>
</dbReference>
<name>A0A200Q5C6_MACCD</name>
<dbReference type="Gene3D" id="1.25.40.10">
    <property type="entry name" value="Tetratricopeptide repeat domain"/>
    <property type="match status" value="4"/>
</dbReference>
<gene>
    <name evidence="4" type="ORF">BVC80_261g20</name>
</gene>
<dbReference type="PANTHER" id="PTHR47926">
    <property type="entry name" value="PENTATRICOPEPTIDE REPEAT-CONTAINING PROTEIN"/>
    <property type="match status" value="1"/>
</dbReference>
<feature type="repeat" description="PPR" evidence="2">
    <location>
        <begin position="307"/>
        <end position="341"/>
    </location>
</feature>
<evidence type="ECO:0000259" key="3">
    <source>
        <dbReference type="Pfam" id="PF14432"/>
    </source>
</evidence>
<dbReference type="InterPro" id="IPR046960">
    <property type="entry name" value="PPR_At4g14850-like_plant"/>
</dbReference>
<evidence type="ECO:0000313" key="4">
    <source>
        <dbReference type="EMBL" id="OVA05700.1"/>
    </source>
</evidence>
<accession>A0A200Q5C6</accession>
<dbReference type="Pfam" id="PF13041">
    <property type="entry name" value="PPR_2"/>
    <property type="match status" value="1"/>
</dbReference>
<organism evidence="4 5">
    <name type="scientific">Macleaya cordata</name>
    <name type="common">Five-seeded plume-poppy</name>
    <name type="synonym">Bocconia cordata</name>
    <dbReference type="NCBI Taxonomy" id="56857"/>
    <lineage>
        <taxon>Eukaryota</taxon>
        <taxon>Viridiplantae</taxon>
        <taxon>Streptophyta</taxon>
        <taxon>Embryophyta</taxon>
        <taxon>Tracheophyta</taxon>
        <taxon>Spermatophyta</taxon>
        <taxon>Magnoliopsida</taxon>
        <taxon>Ranunculales</taxon>
        <taxon>Papaveraceae</taxon>
        <taxon>Papaveroideae</taxon>
        <taxon>Macleaya</taxon>
    </lineage>
</organism>
<keyword evidence="1" id="KW-0677">Repeat</keyword>
<comment type="caution">
    <text evidence="4">The sequence shown here is derived from an EMBL/GenBank/DDBJ whole genome shotgun (WGS) entry which is preliminary data.</text>
</comment>
<dbReference type="Proteomes" id="UP000195402">
    <property type="component" value="Unassembled WGS sequence"/>
</dbReference>
<dbReference type="OrthoDB" id="1854885at2759"/>
<dbReference type="GO" id="GO:0009451">
    <property type="term" value="P:RNA modification"/>
    <property type="evidence" value="ECO:0007669"/>
    <property type="project" value="InterPro"/>
</dbReference>
<keyword evidence="5" id="KW-1185">Reference proteome</keyword>
<feature type="domain" description="DYW" evidence="3">
    <location>
        <begin position="522"/>
        <end position="614"/>
    </location>
</feature>
<protein>
    <submittedName>
        <fullName evidence="4">Pentatricopeptide repeat</fullName>
    </submittedName>
</protein>
<dbReference type="PROSITE" id="PS51375">
    <property type="entry name" value="PPR"/>
    <property type="match status" value="3"/>
</dbReference>
<dbReference type="InterPro" id="IPR046848">
    <property type="entry name" value="E_motif"/>
</dbReference>
<dbReference type="FunFam" id="1.25.40.10:FF:000366">
    <property type="entry name" value="Pentatricopeptide (PPR) repeat-containing protein"/>
    <property type="match status" value="1"/>
</dbReference>
<feature type="repeat" description="PPR" evidence="2">
    <location>
        <begin position="174"/>
        <end position="204"/>
    </location>
</feature>
<dbReference type="GO" id="GO:0008270">
    <property type="term" value="F:zinc ion binding"/>
    <property type="evidence" value="ECO:0007669"/>
    <property type="project" value="InterPro"/>
</dbReference>
<dbReference type="OMA" id="ACKHHGN"/>
<dbReference type="AlphaFoldDB" id="A0A200Q5C6"/>
<feature type="repeat" description="PPR" evidence="2">
    <location>
        <begin position="205"/>
        <end position="239"/>
    </location>
</feature>